<keyword evidence="4" id="KW-1185">Reference proteome</keyword>
<organism evidence="3 4">
    <name type="scientific">Clostridium cylindrosporum DSM 605</name>
    <dbReference type="NCBI Taxonomy" id="1121307"/>
    <lineage>
        <taxon>Bacteria</taxon>
        <taxon>Bacillati</taxon>
        <taxon>Bacillota</taxon>
        <taxon>Clostridia</taxon>
        <taxon>Eubacteriales</taxon>
        <taxon>Clostridiaceae</taxon>
        <taxon>Clostridium</taxon>
    </lineage>
</organism>
<gene>
    <name evidence="3" type="ORF">CLCY_5c01060</name>
</gene>
<dbReference type="RefSeq" id="WP_048569598.1">
    <property type="nucleotide sequence ID" value="NZ_LFVU01000004.1"/>
</dbReference>
<evidence type="ECO:0000313" key="4">
    <source>
        <dbReference type="Proteomes" id="UP000036756"/>
    </source>
</evidence>
<feature type="transmembrane region" description="Helical" evidence="2">
    <location>
        <begin position="38"/>
        <end position="63"/>
    </location>
</feature>
<keyword evidence="2" id="KW-0812">Transmembrane</keyword>
<dbReference type="Proteomes" id="UP000036756">
    <property type="component" value="Unassembled WGS sequence"/>
</dbReference>
<proteinExistence type="predicted"/>
<evidence type="ECO:0000256" key="2">
    <source>
        <dbReference type="SAM" id="Phobius"/>
    </source>
</evidence>
<dbReference type="PATRIC" id="fig|1121307.3.peg.2040"/>
<dbReference type="AlphaFoldDB" id="A0A0J8DAJ3"/>
<keyword evidence="2" id="KW-0472">Membrane</keyword>
<sequence>MSNTVFVTILIFAILFNLFFILFGYFKYKKEDGKVKKFATIFLAEGILLLGIYIGLIIVSNFYPSSTSVSTTSPNGSKVDSLSTSVTGLKGSLGNGINGTRGVPSDPKVEAILTKGDTLLSQNDFEGAVKEFKVGLREETYKDMFQQRIDYTRDMKRDYMIYIRGLNFFNNGKYDKAYNEFKTIKPNELIFYSDVEKKMGQISSGMLINPLQNQGTQGADSGAPQSQTMGAPQGSTNPPSGASTNAPVTP</sequence>
<comment type="caution">
    <text evidence="3">The sequence shown here is derived from an EMBL/GenBank/DDBJ whole genome shotgun (WGS) entry which is preliminary data.</text>
</comment>
<protein>
    <submittedName>
        <fullName evidence="3">Uncharacterized protein</fullName>
    </submittedName>
</protein>
<reference evidence="3 4" key="1">
    <citation type="submission" date="2015-06" db="EMBL/GenBank/DDBJ databases">
        <title>Draft genome sequence of the purine-degrading Clostridium cylindrosporum HC-1 (DSM 605).</title>
        <authorList>
            <person name="Poehlein A."/>
            <person name="Schiel-Bengelsdorf B."/>
            <person name="Bengelsdorf F."/>
            <person name="Daniel R."/>
            <person name="Duerre P."/>
        </authorList>
    </citation>
    <scope>NUCLEOTIDE SEQUENCE [LARGE SCALE GENOMIC DNA]</scope>
    <source>
        <strain evidence="3 4">DSM 605</strain>
    </source>
</reference>
<dbReference type="EMBL" id="LFVU01000004">
    <property type="protein sequence ID" value="KMT22867.1"/>
    <property type="molecule type" value="Genomic_DNA"/>
</dbReference>
<name>A0A0J8DAJ3_CLOCY</name>
<feature type="region of interest" description="Disordered" evidence="1">
    <location>
        <begin position="208"/>
        <end position="250"/>
    </location>
</feature>
<dbReference type="STRING" id="1121307.CLCY_5c01060"/>
<feature type="transmembrane region" description="Helical" evidence="2">
    <location>
        <begin position="6"/>
        <end position="26"/>
    </location>
</feature>
<keyword evidence="2" id="KW-1133">Transmembrane helix</keyword>
<evidence type="ECO:0000313" key="3">
    <source>
        <dbReference type="EMBL" id="KMT22867.1"/>
    </source>
</evidence>
<evidence type="ECO:0000256" key="1">
    <source>
        <dbReference type="SAM" id="MobiDB-lite"/>
    </source>
</evidence>
<accession>A0A0J8DAJ3</accession>